<sequence>MSITWEGVLIALLVLAAVVVLVLLFLLWRKYKVIRSPDTPFPAKFAFWASTAYAVFPVDALPDPILIDDIGVLLAGLGVVTATLRKQRKSGDRPPATS</sequence>
<feature type="transmembrane region" description="Helical" evidence="1">
    <location>
        <begin position="7"/>
        <end position="28"/>
    </location>
</feature>
<keyword evidence="1" id="KW-0812">Transmembrane</keyword>
<evidence type="ECO:0000313" key="3">
    <source>
        <dbReference type="Proteomes" id="UP000186040"/>
    </source>
</evidence>
<evidence type="ECO:0000313" key="2">
    <source>
        <dbReference type="EMBL" id="OLR92918.1"/>
    </source>
</evidence>
<keyword evidence="3" id="KW-1185">Reference proteome</keyword>
<organism evidence="2 3">
    <name type="scientific">Actinokineospora bangkokensis</name>
    <dbReference type="NCBI Taxonomy" id="1193682"/>
    <lineage>
        <taxon>Bacteria</taxon>
        <taxon>Bacillati</taxon>
        <taxon>Actinomycetota</taxon>
        <taxon>Actinomycetes</taxon>
        <taxon>Pseudonocardiales</taxon>
        <taxon>Pseudonocardiaceae</taxon>
        <taxon>Actinokineospora</taxon>
    </lineage>
</organism>
<dbReference type="STRING" id="1193682.BJP25_18255"/>
<dbReference type="AlphaFoldDB" id="A0A1Q9LLK4"/>
<proteinExistence type="predicted"/>
<feature type="transmembrane region" description="Helical" evidence="1">
    <location>
        <begin position="65"/>
        <end position="84"/>
    </location>
</feature>
<comment type="caution">
    <text evidence="2">The sequence shown here is derived from an EMBL/GenBank/DDBJ whole genome shotgun (WGS) entry which is preliminary data.</text>
</comment>
<keyword evidence="1" id="KW-0472">Membrane</keyword>
<reference evidence="2 3" key="1">
    <citation type="submission" date="2016-10" db="EMBL/GenBank/DDBJ databases">
        <title>The Draft Genome Sequence of Actinokineospora bangkokensis 44EHWT reveals the biosynthetic pathway of antifungal compounds Thailandins with unusual extender unit butylmalonyl-CoA.</title>
        <authorList>
            <person name="Greule A."/>
            <person name="Intra B."/>
            <person name="Flemming S."/>
            <person name="Rommel M.G."/>
            <person name="Panbangred W."/>
            <person name="Bechthold A."/>
        </authorList>
    </citation>
    <scope>NUCLEOTIDE SEQUENCE [LARGE SCALE GENOMIC DNA]</scope>
    <source>
        <strain evidence="2 3">44EHW</strain>
    </source>
</reference>
<evidence type="ECO:0008006" key="4">
    <source>
        <dbReference type="Google" id="ProtNLM"/>
    </source>
</evidence>
<gene>
    <name evidence="2" type="ORF">BJP25_18255</name>
</gene>
<accession>A0A1Q9LLK4</accession>
<keyword evidence="1" id="KW-1133">Transmembrane helix</keyword>
<evidence type="ECO:0000256" key="1">
    <source>
        <dbReference type="SAM" id="Phobius"/>
    </source>
</evidence>
<name>A0A1Q9LLK4_9PSEU</name>
<protein>
    <recommendedName>
        <fullName evidence="4">DUF1232 domain-containing protein</fullName>
    </recommendedName>
</protein>
<dbReference type="EMBL" id="MKQR01000013">
    <property type="protein sequence ID" value="OLR92918.1"/>
    <property type="molecule type" value="Genomic_DNA"/>
</dbReference>
<dbReference type="Proteomes" id="UP000186040">
    <property type="component" value="Unassembled WGS sequence"/>
</dbReference>
<dbReference type="RefSeq" id="WP_075975183.1">
    <property type="nucleotide sequence ID" value="NZ_MKQR01000013.1"/>
</dbReference>